<protein>
    <submittedName>
        <fullName evidence="3">Uncharacterized protein</fullName>
    </submittedName>
</protein>
<proteinExistence type="predicted"/>
<accession>A0A915LK22</accession>
<reference evidence="3" key="1">
    <citation type="submission" date="2022-11" db="UniProtKB">
        <authorList>
            <consortium name="WormBaseParasite"/>
        </authorList>
    </citation>
    <scope>IDENTIFICATION</scope>
</reference>
<name>A0A915LK22_MELJA</name>
<dbReference type="AlphaFoldDB" id="A0A915LK22"/>
<keyword evidence="1" id="KW-0732">Signal</keyword>
<dbReference type="WBParaSite" id="scaffold13432_cov152.g16859">
    <property type="protein sequence ID" value="scaffold13432_cov152.g16859"/>
    <property type="gene ID" value="scaffold13432_cov152.g16859"/>
</dbReference>
<organism evidence="2 3">
    <name type="scientific">Meloidogyne javanica</name>
    <name type="common">Root-knot nematode worm</name>
    <dbReference type="NCBI Taxonomy" id="6303"/>
    <lineage>
        <taxon>Eukaryota</taxon>
        <taxon>Metazoa</taxon>
        <taxon>Ecdysozoa</taxon>
        <taxon>Nematoda</taxon>
        <taxon>Chromadorea</taxon>
        <taxon>Rhabditida</taxon>
        <taxon>Tylenchina</taxon>
        <taxon>Tylenchomorpha</taxon>
        <taxon>Tylenchoidea</taxon>
        <taxon>Meloidogynidae</taxon>
        <taxon>Meloidogyninae</taxon>
        <taxon>Meloidogyne</taxon>
        <taxon>Meloidogyne incognita group</taxon>
    </lineage>
</organism>
<sequence length="136" mass="16247">MNINLNILLSFSLILLVSLCEINAADPCENPCDDNHLKEECKGIYDDDKQLAQHYVNTFFGKSEKDFLRNLSGINIIIWHRNIDYKLTNKLEWNKNSQKFRVWALEIWEKMQDEFDKRYCYFFDKDVNIEDLKSIS</sequence>
<evidence type="ECO:0000313" key="2">
    <source>
        <dbReference type="Proteomes" id="UP000887561"/>
    </source>
</evidence>
<feature type="signal peptide" evidence="1">
    <location>
        <begin position="1"/>
        <end position="24"/>
    </location>
</feature>
<feature type="chain" id="PRO_5037735075" evidence="1">
    <location>
        <begin position="25"/>
        <end position="136"/>
    </location>
</feature>
<keyword evidence="2" id="KW-1185">Reference proteome</keyword>
<dbReference type="Proteomes" id="UP000887561">
    <property type="component" value="Unplaced"/>
</dbReference>
<evidence type="ECO:0000256" key="1">
    <source>
        <dbReference type="SAM" id="SignalP"/>
    </source>
</evidence>
<evidence type="ECO:0000313" key="3">
    <source>
        <dbReference type="WBParaSite" id="scaffold13432_cov152.g16859"/>
    </source>
</evidence>